<dbReference type="InterPro" id="IPR048254">
    <property type="entry name" value="CDP_ALCOHOL_P_TRANSF_CS"/>
</dbReference>
<evidence type="ECO:0000256" key="7">
    <source>
        <dbReference type="ARBA" id="ARBA00022679"/>
    </source>
</evidence>
<dbReference type="Pfam" id="PF01066">
    <property type="entry name" value="CDP-OH_P_transf"/>
    <property type="match status" value="1"/>
</dbReference>
<evidence type="ECO:0000256" key="12">
    <source>
        <dbReference type="ARBA" id="ARBA00023209"/>
    </source>
</evidence>
<dbReference type="GO" id="GO:0016020">
    <property type="term" value="C:membrane"/>
    <property type="evidence" value="ECO:0007669"/>
    <property type="project" value="InterPro"/>
</dbReference>
<accession>A0A4R2L1J3</accession>
<organism evidence="18 19">
    <name type="scientific">Plasticicumulans lactativorans</name>
    <dbReference type="NCBI Taxonomy" id="1133106"/>
    <lineage>
        <taxon>Bacteria</taxon>
        <taxon>Pseudomonadati</taxon>
        <taxon>Pseudomonadota</taxon>
        <taxon>Gammaproteobacteria</taxon>
        <taxon>Candidatus Competibacteraceae</taxon>
        <taxon>Plasticicumulans</taxon>
    </lineage>
</organism>
<keyword evidence="11 17" id="KW-0472">Membrane</keyword>
<dbReference type="InterPro" id="IPR050324">
    <property type="entry name" value="CDP-alcohol_PTase-I"/>
</dbReference>
<evidence type="ECO:0000313" key="18">
    <source>
        <dbReference type="EMBL" id="TCO80901.1"/>
    </source>
</evidence>
<dbReference type="Proteomes" id="UP000295765">
    <property type="component" value="Unassembled WGS sequence"/>
</dbReference>
<keyword evidence="10" id="KW-0443">Lipid metabolism</keyword>
<dbReference type="Gene3D" id="1.20.120.1760">
    <property type="match status" value="1"/>
</dbReference>
<protein>
    <recommendedName>
        <fullName evidence="5">CDP-diacylglycerol--serine O-phosphatidyltransferase</fullName>
        <ecNumber evidence="4">2.7.8.8</ecNumber>
    </recommendedName>
    <alternativeName>
        <fullName evidence="14">Phosphatidylserine synthase</fullName>
    </alternativeName>
</protein>
<dbReference type="InterPro" id="IPR043130">
    <property type="entry name" value="CDP-OH_PTrfase_TM_dom"/>
</dbReference>
<keyword evidence="9 17" id="KW-1133">Transmembrane helix</keyword>
<evidence type="ECO:0000256" key="9">
    <source>
        <dbReference type="ARBA" id="ARBA00022989"/>
    </source>
</evidence>
<dbReference type="EC" id="2.7.8.8" evidence="4"/>
<comment type="catalytic activity">
    <reaction evidence="1">
        <text>a CDP-1,2-diacyl-sn-glycerol + L-serine = a 1,2-diacyl-sn-glycero-3-phospho-L-serine + CMP + H(+)</text>
        <dbReference type="Rhea" id="RHEA:16913"/>
        <dbReference type="ChEBI" id="CHEBI:15378"/>
        <dbReference type="ChEBI" id="CHEBI:33384"/>
        <dbReference type="ChEBI" id="CHEBI:57262"/>
        <dbReference type="ChEBI" id="CHEBI:58332"/>
        <dbReference type="ChEBI" id="CHEBI:60377"/>
        <dbReference type="EC" id="2.7.8.8"/>
    </reaction>
</comment>
<comment type="subcellular location">
    <subcellularLocation>
        <location evidence="2">Endomembrane system</location>
        <topology evidence="2">Multi-pass membrane protein</topology>
    </subcellularLocation>
</comment>
<evidence type="ECO:0000256" key="14">
    <source>
        <dbReference type="ARBA" id="ARBA00032361"/>
    </source>
</evidence>
<evidence type="ECO:0000256" key="2">
    <source>
        <dbReference type="ARBA" id="ARBA00004127"/>
    </source>
</evidence>
<dbReference type="GO" id="GO:0012505">
    <property type="term" value="C:endomembrane system"/>
    <property type="evidence" value="ECO:0007669"/>
    <property type="project" value="UniProtKB-SubCell"/>
</dbReference>
<keyword evidence="13" id="KW-1208">Phospholipid metabolism</keyword>
<comment type="caution">
    <text evidence="18">The sequence shown here is derived from an EMBL/GenBank/DDBJ whole genome shotgun (WGS) entry which is preliminary data.</text>
</comment>
<feature type="transmembrane region" description="Helical" evidence="17">
    <location>
        <begin position="72"/>
        <end position="92"/>
    </location>
</feature>
<evidence type="ECO:0000256" key="1">
    <source>
        <dbReference type="ARBA" id="ARBA00000287"/>
    </source>
</evidence>
<dbReference type="EMBL" id="SLWY01000011">
    <property type="protein sequence ID" value="TCO80901.1"/>
    <property type="molecule type" value="Genomic_DNA"/>
</dbReference>
<feature type="region of interest" description="Disordered" evidence="16">
    <location>
        <begin position="33"/>
        <end position="64"/>
    </location>
</feature>
<sequence>MLSGRETFPGLFFAARGGGAGAAVPALAAVRCTHHNRGSSQPQKGRPAPTPVQPNPFVTPEVPEPPRRPRGIYLLPNLFTTAALFAGFYGVIAAIHGRFEAAAVAVYVAMVLDGLDGRVARMTHTESEFGVQYDSLADMVSFGVAPALIMYQWALSGLGKLGWFAAFVYTAGAALRLARFNVQVGSTDKRYFMGLPSPSAAAVTTGLVWVGADQGWTGSDWASVAFVLTTLAGLLMVSNFLFHSFKKIDLKGKVPFVVVVVAMLAFALVYSQPPVILFVGFLVYVASGPTLAVLRWRQRRRRRQEGGARP</sequence>
<evidence type="ECO:0000313" key="19">
    <source>
        <dbReference type="Proteomes" id="UP000295765"/>
    </source>
</evidence>
<evidence type="ECO:0000256" key="11">
    <source>
        <dbReference type="ARBA" id="ARBA00023136"/>
    </source>
</evidence>
<comment type="similarity">
    <text evidence="3 15">Belongs to the CDP-alcohol phosphatidyltransferase class-I family.</text>
</comment>
<keyword evidence="6" id="KW-0444">Lipid biosynthesis</keyword>
<dbReference type="PANTHER" id="PTHR14269">
    <property type="entry name" value="CDP-DIACYLGLYCEROL--GLYCEROL-3-PHOSPHATE 3-PHOSPHATIDYLTRANSFERASE-RELATED"/>
    <property type="match status" value="1"/>
</dbReference>
<dbReference type="InterPro" id="IPR004533">
    <property type="entry name" value="CDP-diaglyc--ser_O-PTrfase"/>
</dbReference>
<evidence type="ECO:0000256" key="8">
    <source>
        <dbReference type="ARBA" id="ARBA00022692"/>
    </source>
</evidence>
<evidence type="ECO:0000256" key="4">
    <source>
        <dbReference type="ARBA" id="ARBA00013174"/>
    </source>
</evidence>
<evidence type="ECO:0000256" key="5">
    <source>
        <dbReference type="ARBA" id="ARBA00017171"/>
    </source>
</evidence>
<evidence type="ECO:0000256" key="15">
    <source>
        <dbReference type="RuleBase" id="RU003750"/>
    </source>
</evidence>
<dbReference type="GO" id="GO:0008654">
    <property type="term" value="P:phospholipid biosynthetic process"/>
    <property type="evidence" value="ECO:0007669"/>
    <property type="project" value="UniProtKB-KW"/>
</dbReference>
<gene>
    <name evidence="18" type="ORF">EV699_111102</name>
</gene>
<evidence type="ECO:0000256" key="3">
    <source>
        <dbReference type="ARBA" id="ARBA00010441"/>
    </source>
</evidence>
<dbReference type="PANTHER" id="PTHR14269:SF61">
    <property type="entry name" value="CDP-DIACYLGLYCEROL--SERINE O-PHOSPHATIDYLTRANSFERASE"/>
    <property type="match status" value="1"/>
</dbReference>
<evidence type="ECO:0000256" key="10">
    <source>
        <dbReference type="ARBA" id="ARBA00023098"/>
    </source>
</evidence>
<reference evidence="18 19" key="1">
    <citation type="submission" date="2019-03" db="EMBL/GenBank/DDBJ databases">
        <title>Genomic Encyclopedia of Type Strains, Phase IV (KMG-IV): sequencing the most valuable type-strain genomes for metagenomic binning, comparative biology and taxonomic classification.</title>
        <authorList>
            <person name="Goeker M."/>
        </authorList>
    </citation>
    <scope>NUCLEOTIDE SEQUENCE [LARGE SCALE GENOMIC DNA]</scope>
    <source>
        <strain evidence="18 19">DSM 25287</strain>
    </source>
</reference>
<keyword evidence="19" id="KW-1185">Reference proteome</keyword>
<dbReference type="InterPro" id="IPR000462">
    <property type="entry name" value="CDP-OH_P_trans"/>
</dbReference>
<dbReference type="PROSITE" id="PS00379">
    <property type="entry name" value="CDP_ALCOHOL_P_TRANSF"/>
    <property type="match status" value="1"/>
</dbReference>
<feature type="transmembrane region" description="Helical" evidence="17">
    <location>
        <begin position="221"/>
        <end position="242"/>
    </location>
</feature>
<dbReference type="AlphaFoldDB" id="A0A4R2L1J3"/>
<evidence type="ECO:0000256" key="16">
    <source>
        <dbReference type="SAM" id="MobiDB-lite"/>
    </source>
</evidence>
<name>A0A4R2L1J3_9GAMM</name>
<keyword evidence="8 17" id="KW-0812">Transmembrane</keyword>
<evidence type="ECO:0000256" key="6">
    <source>
        <dbReference type="ARBA" id="ARBA00022516"/>
    </source>
</evidence>
<feature type="transmembrane region" description="Helical" evidence="17">
    <location>
        <begin position="254"/>
        <end position="270"/>
    </location>
</feature>
<evidence type="ECO:0000256" key="17">
    <source>
        <dbReference type="SAM" id="Phobius"/>
    </source>
</evidence>
<dbReference type="NCBIfam" id="TIGR00473">
    <property type="entry name" value="pssA"/>
    <property type="match status" value="1"/>
</dbReference>
<feature type="transmembrane region" description="Helical" evidence="17">
    <location>
        <begin position="190"/>
        <end position="209"/>
    </location>
</feature>
<keyword evidence="7 15" id="KW-0808">Transferase</keyword>
<proteinExistence type="inferred from homology"/>
<feature type="transmembrane region" description="Helical" evidence="17">
    <location>
        <begin position="276"/>
        <end position="294"/>
    </location>
</feature>
<evidence type="ECO:0000256" key="13">
    <source>
        <dbReference type="ARBA" id="ARBA00023264"/>
    </source>
</evidence>
<keyword evidence="12" id="KW-0594">Phospholipid biosynthesis</keyword>
<dbReference type="GO" id="GO:0003882">
    <property type="term" value="F:CDP-diacylglycerol-serine O-phosphatidyltransferase activity"/>
    <property type="evidence" value="ECO:0007669"/>
    <property type="project" value="UniProtKB-EC"/>
</dbReference>